<dbReference type="Proteomes" id="UP000887565">
    <property type="component" value="Unplaced"/>
</dbReference>
<accession>A0A915KAS8</accession>
<proteinExistence type="predicted"/>
<evidence type="ECO:0000313" key="2">
    <source>
        <dbReference type="Proteomes" id="UP000887565"/>
    </source>
</evidence>
<sequence length="98" mass="11430">MAQMEIAKEQQADVNVIQWHYEKARKEEQSEKDEGKEEDAPMSPQDEREQSKGSKARVLEKVQKENQKTHKSVIPKEQDNVQWLYPTKEGEFDKPGTS</sequence>
<keyword evidence="2" id="KW-1185">Reference proteome</keyword>
<evidence type="ECO:0000313" key="3">
    <source>
        <dbReference type="WBParaSite" id="nRc.2.0.1.t35460-RA"/>
    </source>
</evidence>
<name>A0A915KAS8_ROMCU</name>
<protein>
    <submittedName>
        <fullName evidence="3">Uncharacterized protein</fullName>
    </submittedName>
</protein>
<dbReference type="WBParaSite" id="nRc.2.0.1.t35460-RA">
    <property type="protein sequence ID" value="nRc.2.0.1.t35460-RA"/>
    <property type="gene ID" value="nRc.2.0.1.g35460"/>
</dbReference>
<reference evidence="3" key="1">
    <citation type="submission" date="2022-11" db="UniProtKB">
        <authorList>
            <consortium name="WormBaseParasite"/>
        </authorList>
    </citation>
    <scope>IDENTIFICATION</scope>
</reference>
<organism evidence="2 3">
    <name type="scientific">Romanomermis culicivorax</name>
    <name type="common">Nematode worm</name>
    <dbReference type="NCBI Taxonomy" id="13658"/>
    <lineage>
        <taxon>Eukaryota</taxon>
        <taxon>Metazoa</taxon>
        <taxon>Ecdysozoa</taxon>
        <taxon>Nematoda</taxon>
        <taxon>Enoplea</taxon>
        <taxon>Dorylaimia</taxon>
        <taxon>Mermithida</taxon>
        <taxon>Mermithoidea</taxon>
        <taxon>Mermithidae</taxon>
        <taxon>Romanomermis</taxon>
    </lineage>
</organism>
<evidence type="ECO:0000256" key="1">
    <source>
        <dbReference type="SAM" id="MobiDB-lite"/>
    </source>
</evidence>
<feature type="compositionally biased region" description="Basic and acidic residues" evidence="1">
    <location>
        <begin position="23"/>
        <end position="79"/>
    </location>
</feature>
<dbReference type="AlphaFoldDB" id="A0A915KAS8"/>
<feature type="region of interest" description="Disordered" evidence="1">
    <location>
        <begin position="23"/>
        <end position="98"/>
    </location>
</feature>
<feature type="compositionally biased region" description="Basic and acidic residues" evidence="1">
    <location>
        <begin position="88"/>
        <end position="98"/>
    </location>
</feature>